<dbReference type="PROSITE" id="PS51471">
    <property type="entry name" value="FE2OG_OXY"/>
    <property type="match status" value="1"/>
</dbReference>
<name>A0ABN9YAS6_9DINO</name>
<reference evidence="8" key="1">
    <citation type="submission" date="2023-10" db="EMBL/GenBank/DDBJ databases">
        <authorList>
            <person name="Chen Y."/>
            <person name="Shah S."/>
            <person name="Dougan E. K."/>
            <person name="Thang M."/>
            <person name="Chan C."/>
        </authorList>
    </citation>
    <scope>NUCLEOTIDE SEQUENCE [LARGE SCALE GENOMIC DNA]</scope>
</reference>
<evidence type="ECO:0000256" key="4">
    <source>
        <dbReference type="ARBA" id="ARBA00023002"/>
    </source>
</evidence>
<dbReference type="Proteomes" id="UP001189429">
    <property type="component" value="Unassembled WGS sequence"/>
</dbReference>
<accession>A0ABN9YAS6</accession>
<keyword evidence="4" id="KW-0560">Oxidoreductase</keyword>
<dbReference type="PANTHER" id="PTHR10869:SF246">
    <property type="entry name" value="TRANSMEMBRANE PROLYL 4-HYDROXYLASE"/>
    <property type="match status" value="1"/>
</dbReference>
<evidence type="ECO:0000256" key="6">
    <source>
        <dbReference type="SAM" id="MobiDB-lite"/>
    </source>
</evidence>
<dbReference type="SUPFAM" id="SSF56507">
    <property type="entry name" value="Methionine synthase activation domain-like"/>
    <property type="match status" value="1"/>
</dbReference>
<gene>
    <name evidence="8" type="ORF">PCOR1329_LOCUS83673</name>
</gene>
<dbReference type="Gene3D" id="2.60.120.620">
    <property type="entry name" value="q2cbj1_9rhob like domain"/>
    <property type="match status" value="1"/>
</dbReference>
<feature type="domain" description="Fe2OG dioxygenase" evidence="7">
    <location>
        <begin position="207"/>
        <end position="317"/>
    </location>
</feature>
<dbReference type="InterPro" id="IPR044862">
    <property type="entry name" value="Pro_4_hyd_alph_FE2OG_OXY"/>
</dbReference>
<evidence type="ECO:0000313" key="9">
    <source>
        <dbReference type="Proteomes" id="UP001189429"/>
    </source>
</evidence>
<evidence type="ECO:0000259" key="7">
    <source>
        <dbReference type="PROSITE" id="PS51471"/>
    </source>
</evidence>
<proteinExistence type="predicted"/>
<protein>
    <recommendedName>
        <fullName evidence="7">Fe2OG dioxygenase domain-containing protein</fullName>
    </recommendedName>
</protein>
<sequence>APRGVPVWLVLTLGGALPVAALVTVRLYLELGLGPGGGPGWGASERVSSWSHAEKLRALGIQVSCGGHTADSCAECPRGHGETWCNGECGWKRGWPTPAGLFPDEAAQGRLFERLATDPRYRPFGPEVVSRDPWIIVFHTLLSAEECEGVVRDCGEFRPDVVAGGVRSLNRTSDSFNCENDEDYMQRPGIQLYRERLAGVLQVGLEHSEGLSVIRYGPGGHFDRHHDLVDREYAAAYFDNCGPRVLTFMTYLTDVEEGGATRFVHLDVDVVPKAGRAVVWADTWGDRPLEKDVRTMHEGQAVIRGTKVVANTWFLQFDRDANMGGYTDEDHTTETCQFYGLRQQVDMGGESMCWCQGDLITPKGECMDYIAAFANTVGPGCHEQKKSFKDKDNLTGATLLACILAPTPTAYPTPYPNPTPCPNATPYPNPTPCPNATPYPTPCPSTTPYTSPTPHPSQIPDPTPYPNPTPYLTPHPNRTPDPFPSPTTFPRRHTALAQEPIPASNALTLGVPCPSSVEGIAVLTCRCNQECGYPA</sequence>
<dbReference type="Pfam" id="PF13640">
    <property type="entry name" value="2OG-FeII_Oxy_3"/>
    <property type="match status" value="1"/>
</dbReference>
<keyword evidence="9" id="KW-1185">Reference proteome</keyword>
<evidence type="ECO:0000256" key="3">
    <source>
        <dbReference type="ARBA" id="ARBA00022964"/>
    </source>
</evidence>
<dbReference type="InterPro" id="IPR045054">
    <property type="entry name" value="P4HA-like"/>
</dbReference>
<feature type="non-terminal residue" evidence="8">
    <location>
        <position position="1"/>
    </location>
</feature>
<evidence type="ECO:0000256" key="5">
    <source>
        <dbReference type="ARBA" id="ARBA00023004"/>
    </source>
</evidence>
<keyword evidence="2" id="KW-0479">Metal-binding</keyword>
<feature type="region of interest" description="Disordered" evidence="6">
    <location>
        <begin position="444"/>
        <end position="490"/>
    </location>
</feature>
<feature type="compositionally biased region" description="Pro residues" evidence="6">
    <location>
        <begin position="444"/>
        <end position="487"/>
    </location>
</feature>
<dbReference type="EMBL" id="CAUYUJ010022152">
    <property type="protein sequence ID" value="CAK0909194.1"/>
    <property type="molecule type" value="Genomic_DNA"/>
</dbReference>
<comment type="cofactor">
    <cofactor evidence="1">
        <name>L-ascorbate</name>
        <dbReference type="ChEBI" id="CHEBI:38290"/>
    </cofactor>
</comment>
<dbReference type="InterPro" id="IPR006620">
    <property type="entry name" value="Pro_4_hyd_alph"/>
</dbReference>
<dbReference type="SMART" id="SM00702">
    <property type="entry name" value="P4Hc"/>
    <property type="match status" value="1"/>
</dbReference>
<evidence type="ECO:0000256" key="2">
    <source>
        <dbReference type="ARBA" id="ARBA00022723"/>
    </source>
</evidence>
<dbReference type="InterPro" id="IPR005123">
    <property type="entry name" value="Oxoglu/Fe-dep_dioxygenase_dom"/>
</dbReference>
<dbReference type="PANTHER" id="PTHR10869">
    <property type="entry name" value="PROLYL 4-HYDROXYLASE ALPHA SUBUNIT"/>
    <property type="match status" value="1"/>
</dbReference>
<dbReference type="InterPro" id="IPR037010">
    <property type="entry name" value="VitB12-dep_Met_synth_activ_sf"/>
</dbReference>
<dbReference type="Pfam" id="PF02965">
    <property type="entry name" value="Met_synt_B12"/>
    <property type="match status" value="1"/>
</dbReference>
<keyword evidence="5" id="KW-0408">Iron</keyword>
<organism evidence="8 9">
    <name type="scientific">Prorocentrum cordatum</name>
    <dbReference type="NCBI Taxonomy" id="2364126"/>
    <lineage>
        <taxon>Eukaryota</taxon>
        <taxon>Sar</taxon>
        <taxon>Alveolata</taxon>
        <taxon>Dinophyceae</taxon>
        <taxon>Prorocentrales</taxon>
        <taxon>Prorocentraceae</taxon>
        <taxon>Prorocentrum</taxon>
    </lineage>
</organism>
<evidence type="ECO:0000256" key="1">
    <source>
        <dbReference type="ARBA" id="ARBA00001961"/>
    </source>
</evidence>
<keyword evidence="3" id="KW-0223">Dioxygenase</keyword>
<evidence type="ECO:0000313" key="8">
    <source>
        <dbReference type="EMBL" id="CAK0909194.1"/>
    </source>
</evidence>
<dbReference type="InterPro" id="IPR004223">
    <property type="entry name" value="VitB12-dep_Met_synth_activ_dom"/>
</dbReference>
<comment type="caution">
    <text evidence="8">The sequence shown here is derived from an EMBL/GenBank/DDBJ whole genome shotgun (WGS) entry which is preliminary data.</text>
</comment>